<evidence type="ECO:0000256" key="2">
    <source>
        <dbReference type="ARBA" id="ARBA00025626"/>
    </source>
</evidence>
<comment type="function">
    <text evidence="2">CRISPR (clustered regularly interspaced short palindromic repeat) is an adaptive immune system that provides protection against mobile genetic elements (viruses, transposable elements and conjugative plasmids). CRISPR clusters contain spacers, sequences complementary to antecedent mobile elements, and target invading nucleic acids. CRISPR clusters are transcribed and processed into CRISPR RNA (crRNA).</text>
</comment>
<comment type="caution">
    <text evidence="3">The sequence shown here is derived from an EMBL/GenBank/DDBJ whole genome shotgun (WGS) entry which is preliminary data.</text>
</comment>
<dbReference type="InterPro" id="IPR010154">
    <property type="entry name" value="CRISPR-assoc_Cas7/Cst2/DevR"/>
</dbReference>
<dbReference type="NCBIfam" id="TIGR01875">
    <property type="entry name" value="cas_MJ0381"/>
    <property type="match status" value="1"/>
</dbReference>
<accession>A0A7J3Z9I7</accession>
<dbReference type="InterPro" id="IPR052681">
    <property type="entry name" value="CRISPR-Cas7/Cst2/DevR"/>
</dbReference>
<dbReference type="PANTHER" id="PTHR37459:SF1">
    <property type="entry name" value="CRISPR-ASSOCIATED PROTEIN CAS7_CST2_DEVR"/>
    <property type="match status" value="1"/>
</dbReference>
<organism evidence="3">
    <name type="scientific">Ignisphaera aggregans</name>
    <dbReference type="NCBI Taxonomy" id="334771"/>
    <lineage>
        <taxon>Archaea</taxon>
        <taxon>Thermoproteota</taxon>
        <taxon>Thermoprotei</taxon>
        <taxon>Desulfurococcales</taxon>
        <taxon>Desulfurococcaceae</taxon>
        <taxon>Ignisphaera</taxon>
    </lineage>
</organism>
<evidence type="ECO:0000256" key="1">
    <source>
        <dbReference type="ARBA" id="ARBA00023118"/>
    </source>
</evidence>
<keyword evidence="1" id="KW-0051">Antiviral defense</keyword>
<reference evidence="3" key="1">
    <citation type="journal article" date="2020" name="mSystems">
        <title>Genome- and Community-Level Interaction Insights into Carbon Utilization and Element Cycling Functions of Hydrothermarchaeota in Hydrothermal Sediment.</title>
        <authorList>
            <person name="Zhou Z."/>
            <person name="Liu Y."/>
            <person name="Xu W."/>
            <person name="Pan J."/>
            <person name="Luo Z.H."/>
            <person name="Li M."/>
        </authorList>
    </citation>
    <scope>NUCLEOTIDE SEQUENCE [LARGE SCALE GENOMIC DNA]</scope>
    <source>
        <strain evidence="3">SpSt-1105</strain>
    </source>
</reference>
<sequence length="327" mass="35312">MFLSMSFRLRVEVEALNMVEAMGAYTRHRTVSLLKPRGEGKGYRLVIAPAVSGQAIAYGYMKSLVELAQRKGLPVCDQCKAYEVKGGFIKHGTDTSGDVEALVKNCIVEDVTGFMVAEAKIRRTSPIQFSYMVPDIDNSDVAIEPQFHVRAAKPGEKPQPFQVEAGTAIYVLGVALDIDKVGTAPDENGKPRVIVNNRIDRIKTAIQAIASLLEGLSFGAKKARYLPICEVVGAVAALSDPVPFMVSPARLSKDGSYIEKTVVRATNYVKLFSDVGEYVKVFYMDREGVASTGAKAEGVEVVSVSDVSDLIAKIIATVESRLGIKSG</sequence>
<gene>
    <name evidence="3" type="ORF">ENM66_07760</name>
</gene>
<dbReference type="GO" id="GO:0051607">
    <property type="term" value="P:defense response to virus"/>
    <property type="evidence" value="ECO:0007669"/>
    <property type="project" value="UniProtKB-KW"/>
</dbReference>
<dbReference type="AlphaFoldDB" id="A0A7J3Z9I7"/>
<dbReference type="EMBL" id="DRYQ01000115">
    <property type="protein sequence ID" value="HHQ51225.1"/>
    <property type="molecule type" value="Genomic_DNA"/>
</dbReference>
<proteinExistence type="predicted"/>
<name>A0A7J3Z9I7_9CREN</name>
<protein>
    <submittedName>
        <fullName evidence="3">DevR family CRISPR-associated autoregulator</fullName>
    </submittedName>
</protein>
<dbReference type="PANTHER" id="PTHR37459">
    <property type="match status" value="1"/>
</dbReference>
<dbReference type="Pfam" id="PF01905">
    <property type="entry name" value="DevR"/>
    <property type="match status" value="1"/>
</dbReference>
<evidence type="ECO:0000313" key="3">
    <source>
        <dbReference type="EMBL" id="HHQ51225.1"/>
    </source>
</evidence>